<protein>
    <submittedName>
        <fullName evidence="8">Polygalacturonate 4-alpha-galacturonosyltransferase</fullName>
        <ecNumber evidence="8">2.4.1.43</ecNumber>
    </submittedName>
</protein>
<accession>A0ABD3DDW0</accession>
<dbReference type="CDD" id="cd06429">
    <property type="entry name" value="GT8_like_1"/>
    <property type="match status" value="1"/>
</dbReference>
<feature type="coiled-coil region" evidence="5">
    <location>
        <begin position="334"/>
        <end position="364"/>
    </location>
</feature>
<dbReference type="SUPFAM" id="SSF53448">
    <property type="entry name" value="Nucleotide-diphospho-sugar transferases"/>
    <property type="match status" value="1"/>
</dbReference>
<dbReference type="Pfam" id="PF25557">
    <property type="entry name" value="GAUT_1"/>
    <property type="match status" value="1"/>
</dbReference>
<keyword evidence="3 8" id="KW-0328">Glycosyltransferase</keyword>
<keyword evidence="4 8" id="KW-0808">Transferase</keyword>
<dbReference type="InterPro" id="IPR002495">
    <property type="entry name" value="Glyco_trans_8"/>
</dbReference>
<keyword evidence="7" id="KW-1133">Transmembrane helix</keyword>
<dbReference type="EMBL" id="JAVIJP010000018">
    <property type="protein sequence ID" value="KAL3639131.1"/>
    <property type="molecule type" value="Genomic_DNA"/>
</dbReference>
<evidence type="ECO:0000256" key="3">
    <source>
        <dbReference type="ARBA" id="ARBA00022676"/>
    </source>
</evidence>
<dbReference type="PANTHER" id="PTHR32116:SF4">
    <property type="entry name" value="POLYGALACTURONATE 4-ALPHA-GALACTURONOSYLTRANSFERASE"/>
    <property type="match status" value="1"/>
</dbReference>
<proteinExistence type="inferred from homology"/>
<comment type="similarity">
    <text evidence="2">Belongs to the glycosyltransferase 8 family.</text>
</comment>
<dbReference type="EC" id="2.4.1.43" evidence="8"/>
<feature type="region of interest" description="Disordered" evidence="6">
    <location>
        <begin position="195"/>
        <end position="225"/>
    </location>
</feature>
<dbReference type="AlphaFoldDB" id="A0ABD3DDW0"/>
<keyword evidence="7" id="KW-0472">Membrane</keyword>
<evidence type="ECO:0000313" key="8">
    <source>
        <dbReference type="EMBL" id="KAL3639131.1"/>
    </source>
</evidence>
<evidence type="ECO:0000256" key="7">
    <source>
        <dbReference type="SAM" id="Phobius"/>
    </source>
</evidence>
<reference evidence="9" key="1">
    <citation type="journal article" date="2024" name="IScience">
        <title>Strigolactones Initiate the Formation of Haustorium-like Structures in Castilleja.</title>
        <authorList>
            <person name="Buerger M."/>
            <person name="Peterson D."/>
            <person name="Chory J."/>
        </authorList>
    </citation>
    <scope>NUCLEOTIDE SEQUENCE [LARGE SCALE GENOMIC DNA]</scope>
</reference>
<keyword evidence="9" id="KW-1185">Reference proteome</keyword>
<evidence type="ECO:0000256" key="5">
    <source>
        <dbReference type="SAM" id="Coils"/>
    </source>
</evidence>
<evidence type="ECO:0000256" key="2">
    <source>
        <dbReference type="ARBA" id="ARBA00006351"/>
    </source>
</evidence>
<feature type="transmembrane region" description="Helical" evidence="7">
    <location>
        <begin position="25"/>
        <end position="47"/>
    </location>
</feature>
<evidence type="ECO:0000313" key="9">
    <source>
        <dbReference type="Proteomes" id="UP001632038"/>
    </source>
</evidence>
<gene>
    <name evidence="8" type="primary">GAUT1_2</name>
    <name evidence="8" type="ORF">CASFOL_017038</name>
</gene>
<keyword evidence="7" id="KW-0812">Transmembrane</keyword>
<organism evidence="8 9">
    <name type="scientific">Castilleja foliolosa</name>
    <dbReference type="NCBI Taxonomy" id="1961234"/>
    <lineage>
        <taxon>Eukaryota</taxon>
        <taxon>Viridiplantae</taxon>
        <taxon>Streptophyta</taxon>
        <taxon>Embryophyta</taxon>
        <taxon>Tracheophyta</taxon>
        <taxon>Spermatophyta</taxon>
        <taxon>Magnoliopsida</taxon>
        <taxon>eudicotyledons</taxon>
        <taxon>Gunneridae</taxon>
        <taxon>Pentapetalae</taxon>
        <taxon>asterids</taxon>
        <taxon>lamiids</taxon>
        <taxon>Lamiales</taxon>
        <taxon>Orobanchaceae</taxon>
        <taxon>Pedicularideae</taxon>
        <taxon>Castillejinae</taxon>
        <taxon>Castilleja</taxon>
    </lineage>
</organism>
<dbReference type="Pfam" id="PF01501">
    <property type="entry name" value="Glyco_transf_8"/>
    <property type="match status" value="1"/>
</dbReference>
<comment type="pathway">
    <text evidence="1">Glycan metabolism; pectin biosynthesis.</text>
</comment>
<evidence type="ECO:0000256" key="4">
    <source>
        <dbReference type="ARBA" id="ARBA00022679"/>
    </source>
</evidence>
<evidence type="ECO:0000256" key="1">
    <source>
        <dbReference type="ARBA" id="ARBA00004877"/>
    </source>
</evidence>
<dbReference type="PANTHER" id="PTHR32116">
    <property type="entry name" value="GALACTURONOSYLTRANSFERASE 4-RELATED"/>
    <property type="match status" value="1"/>
</dbReference>
<sequence length="776" mass="88790">MAIKRGLLSGGGIQRSKGTGSRSHIAVIVFLFSFLGFSFLFIGRGLFTSSFHLKCVSLFFMLNGELGTVFIGLKAIVYKISALLDIVLHRPHVAFLLDMKSVADGLKHLIEWSIYGFMFAHPVTGQHELSPISGRQDLNWREKLALQHLKSLFSKDVIDVINASTDDWGPLNVDFFRKSSLAASWKVVEHDTVSNNATHSESEGAGVASKTKQKTSRVKEEHTSNEDHSVFFETPAKLVRRICWIYMSYNIIYVKNLQQLREKRREKRAADLVKQDDEVTVKLENAAIERSKSVDSAVLGKYSIWRKENDNENSDSNVRLIRDQMIMARVYLSLARMKNKLDLANELQNRLKESQRSLGEATADSDLQHSAPEKIKLMGQVLSKAKEQLYDCNLVTGKLRAMLQSADEQVRSLKKQSTFLSQLAAKTIPNGVHCLAMRLTIDYYLLPLEKRKFPRSENLENPSLYHYALFSDNVLAASVVVNSTIMNAKEPEKHVFHLVTDKLNFGAMNMWFLLNPPGKATIHVENVDEFKWLNSSYCPVLRQLESSAMKEYYFKASHPTTLSAGSSNLKYRNPKYLSMLNHLRFYLPQVYPKLDKILFLDDDIVVQKDLTGLWAVDLHGKVNGAVETCGESFHRFDKYLNFSNPHIAKNFDPNACGWAYGMNMFDLKEWKKKDITGIYHKWQNMNEDRVLWKLGTLPPGLITFYGLTHPLEKTWHVLGLGYNPSVDRSDIDNAAVIHYNGNMKPWLELAMTKYKPYWTKYIKYDHPYIRNCKLSE</sequence>
<dbReference type="Proteomes" id="UP001632038">
    <property type="component" value="Unassembled WGS sequence"/>
</dbReference>
<name>A0ABD3DDW0_9LAMI</name>
<dbReference type="InterPro" id="IPR029993">
    <property type="entry name" value="GAUT"/>
</dbReference>
<dbReference type="Gene3D" id="3.90.550.10">
    <property type="entry name" value="Spore Coat Polysaccharide Biosynthesis Protein SpsA, Chain A"/>
    <property type="match status" value="1"/>
</dbReference>
<evidence type="ECO:0000256" key="6">
    <source>
        <dbReference type="SAM" id="MobiDB-lite"/>
    </source>
</evidence>
<dbReference type="InterPro" id="IPR029044">
    <property type="entry name" value="Nucleotide-diphossugar_trans"/>
</dbReference>
<dbReference type="GO" id="GO:0047262">
    <property type="term" value="F:polygalacturonate 4-alpha-galacturonosyltransferase activity"/>
    <property type="evidence" value="ECO:0007669"/>
    <property type="project" value="UniProtKB-EC"/>
</dbReference>
<keyword evidence="5" id="KW-0175">Coiled coil</keyword>
<comment type="caution">
    <text evidence="8">The sequence shown here is derived from an EMBL/GenBank/DDBJ whole genome shotgun (WGS) entry which is preliminary data.</text>
</comment>